<organism evidence="2 3">
    <name type="scientific">Scyliorhinus torazame</name>
    <name type="common">Cloudy catshark</name>
    <name type="synonym">Catulus torazame</name>
    <dbReference type="NCBI Taxonomy" id="75743"/>
    <lineage>
        <taxon>Eukaryota</taxon>
        <taxon>Metazoa</taxon>
        <taxon>Chordata</taxon>
        <taxon>Craniata</taxon>
        <taxon>Vertebrata</taxon>
        <taxon>Chondrichthyes</taxon>
        <taxon>Elasmobranchii</taxon>
        <taxon>Galeomorphii</taxon>
        <taxon>Galeoidea</taxon>
        <taxon>Carcharhiniformes</taxon>
        <taxon>Scyliorhinidae</taxon>
        <taxon>Scyliorhinus</taxon>
    </lineage>
</organism>
<dbReference type="EMBL" id="BFAA01004371">
    <property type="protein sequence ID" value="GCB67359.1"/>
    <property type="molecule type" value="Genomic_DNA"/>
</dbReference>
<protein>
    <submittedName>
        <fullName evidence="2">Uncharacterized protein</fullName>
    </submittedName>
</protein>
<keyword evidence="3" id="KW-1185">Reference proteome</keyword>
<feature type="region of interest" description="Disordered" evidence="1">
    <location>
        <begin position="14"/>
        <end position="46"/>
    </location>
</feature>
<sequence length="136" mass="14683">MRFLRRTFGRRSVRRYMSERDGGRGGGNSGAREPATVAGAGVRSATPVPTGTMVHIPAAGNSKSVLTCRVQLLDGTDVSVELPVTSPSLRLAPAEMSGYCLPPVIWNSRSSFLPLLWALANLSIQSLHQLEFLMFP</sequence>
<reference evidence="2 3" key="1">
    <citation type="journal article" date="2018" name="Nat. Ecol. Evol.">
        <title>Shark genomes provide insights into elasmobranch evolution and the origin of vertebrates.</title>
        <authorList>
            <person name="Hara Y"/>
            <person name="Yamaguchi K"/>
            <person name="Onimaru K"/>
            <person name="Kadota M"/>
            <person name="Koyanagi M"/>
            <person name="Keeley SD"/>
            <person name="Tatsumi K"/>
            <person name="Tanaka K"/>
            <person name="Motone F"/>
            <person name="Kageyama Y"/>
            <person name="Nozu R"/>
            <person name="Adachi N"/>
            <person name="Nishimura O"/>
            <person name="Nakagawa R"/>
            <person name="Tanegashima C"/>
            <person name="Kiyatake I"/>
            <person name="Matsumoto R"/>
            <person name="Murakumo K"/>
            <person name="Nishida K"/>
            <person name="Terakita A"/>
            <person name="Kuratani S"/>
            <person name="Sato K"/>
            <person name="Hyodo S Kuraku.S."/>
        </authorList>
    </citation>
    <scope>NUCLEOTIDE SEQUENCE [LARGE SCALE GENOMIC DNA]</scope>
</reference>
<evidence type="ECO:0000313" key="2">
    <source>
        <dbReference type="EMBL" id="GCB67359.1"/>
    </source>
</evidence>
<dbReference type="AlphaFoldDB" id="A0A401P2H6"/>
<evidence type="ECO:0000313" key="3">
    <source>
        <dbReference type="Proteomes" id="UP000288216"/>
    </source>
</evidence>
<proteinExistence type="predicted"/>
<comment type="caution">
    <text evidence="2">The sequence shown here is derived from an EMBL/GenBank/DDBJ whole genome shotgun (WGS) entry which is preliminary data.</text>
</comment>
<gene>
    <name evidence="2" type="ORF">scyTo_0010237</name>
</gene>
<accession>A0A401P2H6</accession>
<dbReference type="OrthoDB" id="6235974at2759"/>
<dbReference type="Proteomes" id="UP000288216">
    <property type="component" value="Unassembled WGS sequence"/>
</dbReference>
<dbReference type="OMA" id="QLEFLMF"/>
<evidence type="ECO:0000256" key="1">
    <source>
        <dbReference type="SAM" id="MobiDB-lite"/>
    </source>
</evidence>
<dbReference type="STRING" id="75743.A0A401P2H6"/>
<name>A0A401P2H6_SCYTO</name>